<keyword evidence="2" id="KW-1185">Reference proteome</keyword>
<name>A0A2A3E5V9_APICC</name>
<organism evidence="1 2">
    <name type="scientific">Apis cerana cerana</name>
    <name type="common">Oriental honeybee</name>
    <dbReference type="NCBI Taxonomy" id="94128"/>
    <lineage>
        <taxon>Eukaryota</taxon>
        <taxon>Metazoa</taxon>
        <taxon>Ecdysozoa</taxon>
        <taxon>Arthropoda</taxon>
        <taxon>Hexapoda</taxon>
        <taxon>Insecta</taxon>
        <taxon>Pterygota</taxon>
        <taxon>Neoptera</taxon>
        <taxon>Endopterygota</taxon>
        <taxon>Hymenoptera</taxon>
        <taxon>Apocrita</taxon>
        <taxon>Aculeata</taxon>
        <taxon>Apoidea</taxon>
        <taxon>Anthophila</taxon>
        <taxon>Apidae</taxon>
        <taxon>Apis</taxon>
    </lineage>
</organism>
<sequence>MSNPHNPNSDIIVPLYAKNIRKQDECRIPGCELRKNQMIALEKKISSCKLDDQFNPHHHNIILETMTNKFFFGKKI</sequence>
<evidence type="ECO:0000313" key="2">
    <source>
        <dbReference type="Proteomes" id="UP000242457"/>
    </source>
</evidence>
<protein>
    <submittedName>
        <fullName evidence="1">Uncharacterized protein</fullName>
    </submittedName>
</protein>
<dbReference type="AlphaFoldDB" id="A0A2A3E5V9"/>
<accession>A0A2A3E5V9</accession>
<dbReference type="EMBL" id="KZ288357">
    <property type="protein sequence ID" value="PBC27088.1"/>
    <property type="molecule type" value="Genomic_DNA"/>
</dbReference>
<reference evidence="1 2" key="1">
    <citation type="submission" date="2014-07" db="EMBL/GenBank/DDBJ databases">
        <title>Genomic and transcriptomic analysis on Apis cerana provide comprehensive insights into honey bee biology.</title>
        <authorList>
            <person name="Diao Q."/>
            <person name="Sun L."/>
            <person name="Zheng H."/>
            <person name="Zheng H."/>
            <person name="Xu S."/>
            <person name="Wang S."/>
            <person name="Zeng Z."/>
            <person name="Hu F."/>
            <person name="Su S."/>
            <person name="Wu J."/>
        </authorList>
    </citation>
    <scope>NUCLEOTIDE SEQUENCE [LARGE SCALE GENOMIC DNA]</scope>
    <source>
        <tissue evidence="1">Pupae without intestine</tissue>
    </source>
</reference>
<dbReference type="Proteomes" id="UP000242457">
    <property type="component" value="Unassembled WGS sequence"/>
</dbReference>
<proteinExistence type="predicted"/>
<evidence type="ECO:0000313" key="1">
    <source>
        <dbReference type="EMBL" id="PBC27088.1"/>
    </source>
</evidence>
<gene>
    <name evidence="1" type="ORF">APICC_04273</name>
</gene>